<dbReference type="EMBL" id="KZ613919">
    <property type="protein sequence ID" value="PMD49794.1"/>
    <property type="molecule type" value="Genomic_DNA"/>
</dbReference>
<name>A0A2J6SGB4_9HELO</name>
<dbReference type="InParanoid" id="A0A2J6SGB4"/>
<keyword evidence="2" id="KW-1185">Reference proteome</keyword>
<reference evidence="1 2" key="1">
    <citation type="submission" date="2016-04" db="EMBL/GenBank/DDBJ databases">
        <title>A degradative enzymes factory behind the ericoid mycorrhizal symbiosis.</title>
        <authorList>
            <consortium name="DOE Joint Genome Institute"/>
            <person name="Martino E."/>
            <person name="Morin E."/>
            <person name="Grelet G."/>
            <person name="Kuo A."/>
            <person name="Kohler A."/>
            <person name="Daghino S."/>
            <person name="Barry K."/>
            <person name="Choi C."/>
            <person name="Cichocki N."/>
            <person name="Clum A."/>
            <person name="Copeland A."/>
            <person name="Hainaut M."/>
            <person name="Haridas S."/>
            <person name="Labutti K."/>
            <person name="Lindquist E."/>
            <person name="Lipzen A."/>
            <person name="Khouja H.-R."/>
            <person name="Murat C."/>
            <person name="Ohm R."/>
            <person name="Olson A."/>
            <person name="Spatafora J."/>
            <person name="Veneault-Fourrey C."/>
            <person name="Henrissat B."/>
            <person name="Grigoriev I."/>
            <person name="Martin F."/>
            <person name="Perotto S."/>
        </authorList>
    </citation>
    <scope>NUCLEOTIDE SEQUENCE [LARGE SCALE GENOMIC DNA]</scope>
    <source>
        <strain evidence="1 2">E</strain>
    </source>
</reference>
<dbReference type="Proteomes" id="UP000235371">
    <property type="component" value="Unassembled WGS sequence"/>
</dbReference>
<accession>A0A2J6SGB4</accession>
<evidence type="ECO:0000313" key="1">
    <source>
        <dbReference type="EMBL" id="PMD49794.1"/>
    </source>
</evidence>
<dbReference type="AlphaFoldDB" id="A0A2J6SGB4"/>
<organism evidence="1 2">
    <name type="scientific">Hyaloscypha bicolor E</name>
    <dbReference type="NCBI Taxonomy" id="1095630"/>
    <lineage>
        <taxon>Eukaryota</taxon>
        <taxon>Fungi</taxon>
        <taxon>Dikarya</taxon>
        <taxon>Ascomycota</taxon>
        <taxon>Pezizomycotina</taxon>
        <taxon>Leotiomycetes</taxon>
        <taxon>Helotiales</taxon>
        <taxon>Hyaloscyphaceae</taxon>
        <taxon>Hyaloscypha</taxon>
        <taxon>Hyaloscypha bicolor</taxon>
    </lineage>
</organism>
<dbReference type="OrthoDB" id="3547251at2759"/>
<dbReference type="RefSeq" id="XP_024726698.1">
    <property type="nucleotide sequence ID" value="XM_024873097.1"/>
</dbReference>
<protein>
    <submittedName>
        <fullName evidence="1">Uncharacterized protein</fullName>
    </submittedName>
</protein>
<evidence type="ECO:0000313" key="2">
    <source>
        <dbReference type="Proteomes" id="UP000235371"/>
    </source>
</evidence>
<dbReference type="GeneID" id="36581177"/>
<feature type="non-terminal residue" evidence="1">
    <location>
        <position position="100"/>
    </location>
</feature>
<gene>
    <name evidence="1" type="ORF">K444DRAFT_485540</name>
</gene>
<proteinExistence type="predicted"/>
<feature type="non-terminal residue" evidence="1">
    <location>
        <position position="1"/>
    </location>
</feature>
<sequence>KWLTLLSAVSVRSKQYAQTFITFKAHFFRHTKKLDLLLSWNQVYNFPLQQLRLRVIAKERDDFSGKCDIEDDRILERLCIMRPGAWGNNLSVWDKDQTEY</sequence>